<reference evidence="2 3" key="1">
    <citation type="submission" date="2020-02" db="EMBL/GenBank/DDBJ databases">
        <title>Rhodobacter translucens sp. nov., a novel bacterium isolated from activated sludge.</title>
        <authorList>
            <person name="Liu J."/>
        </authorList>
    </citation>
    <scope>NUCLEOTIDE SEQUENCE [LARGE SCALE GENOMIC DNA]</scope>
    <source>
        <strain evidence="2 3">HX-7-19</strain>
    </source>
</reference>
<evidence type="ECO:0000313" key="2">
    <source>
        <dbReference type="EMBL" id="NGQ92261.1"/>
    </source>
</evidence>
<keyword evidence="2" id="KW-0378">Hydrolase</keyword>
<dbReference type="InterPro" id="IPR012338">
    <property type="entry name" value="Beta-lactam/transpept-like"/>
</dbReference>
<protein>
    <submittedName>
        <fullName evidence="2">Serine hydrolase</fullName>
    </submittedName>
</protein>
<organism evidence="2 3">
    <name type="scientific">Paragemmobacter kunshanensis</name>
    <dbReference type="NCBI Taxonomy" id="2583234"/>
    <lineage>
        <taxon>Bacteria</taxon>
        <taxon>Pseudomonadati</taxon>
        <taxon>Pseudomonadota</taxon>
        <taxon>Alphaproteobacteria</taxon>
        <taxon>Rhodobacterales</taxon>
        <taxon>Paracoccaceae</taxon>
        <taxon>Paragemmobacter</taxon>
    </lineage>
</organism>
<dbReference type="InterPro" id="IPR001466">
    <property type="entry name" value="Beta-lactam-related"/>
</dbReference>
<evidence type="ECO:0000313" key="3">
    <source>
        <dbReference type="Proteomes" id="UP000474758"/>
    </source>
</evidence>
<dbReference type="AlphaFoldDB" id="A0A6M1UAS9"/>
<dbReference type="Gene3D" id="3.40.710.10">
    <property type="entry name" value="DD-peptidase/beta-lactamase superfamily"/>
    <property type="match status" value="1"/>
</dbReference>
<dbReference type="Proteomes" id="UP000474758">
    <property type="component" value="Unassembled WGS sequence"/>
</dbReference>
<evidence type="ECO:0000259" key="1">
    <source>
        <dbReference type="Pfam" id="PF00144"/>
    </source>
</evidence>
<dbReference type="SUPFAM" id="SSF56601">
    <property type="entry name" value="beta-lactamase/transpeptidase-like"/>
    <property type="match status" value="1"/>
</dbReference>
<gene>
    <name evidence="2" type="ORF">G5V65_15290</name>
</gene>
<dbReference type="GO" id="GO:0016787">
    <property type="term" value="F:hydrolase activity"/>
    <property type="evidence" value="ECO:0007669"/>
    <property type="project" value="UniProtKB-KW"/>
</dbReference>
<comment type="caution">
    <text evidence="2">The sequence shown here is derived from an EMBL/GenBank/DDBJ whole genome shotgun (WGS) entry which is preliminary data.</text>
</comment>
<feature type="domain" description="Beta-lactamase-related" evidence="1">
    <location>
        <begin position="89"/>
        <end position="364"/>
    </location>
</feature>
<dbReference type="Pfam" id="PF00144">
    <property type="entry name" value="Beta-lactamase"/>
    <property type="match status" value="1"/>
</dbReference>
<dbReference type="PANTHER" id="PTHR43283:SF14">
    <property type="entry name" value="BLL8153 PROTEIN"/>
    <property type="match status" value="1"/>
</dbReference>
<dbReference type="EMBL" id="JAALFE010000015">
    <property type="protein sequence ID" value="NGQ92261.1"/>
    <property type="molecule type" value="Genomic_DNA"/>
</dbReference>
<sequence>MRRLGRVVAVVLVLVAALALWKRDEISRLMAVNSLFAEDRIVGNFSHMDRLFLTRALSRGEGPVSPLPKGPEAVLPPEVAEWIVARNVTALVVLKDGQIVHESYHLGTGPEDLRISWSVAKSFLSALFGIVLAEGHIDSLDDPVVKYAPELAGSAYDGATVRHILTMSSGVAFNEDYLDFWSDINRMGRVLALGQSMDGFAAGLTERAAEPGSRWHYVSIDTHVLGMIIRGATGEDIPELLERHILGPLGMEVAPYYLTDGYGVSFVLGGLNVTTRDYARFGQMIAQGGIWQGRQIVPRDWVEASTVPTAPGGAGYGYQWWIAEGAGPGEVNAQGIYGQYIWIDRARNIVIAVNAADRGFEEPGVAAGNIALFRRIAEGL</sequence>
<dbReference type="PANTHER" id="PTHR43283">
    <property type="entry name" value="BETA-LACTAMASE-RELATED"/>
    <property type="match status" value="1"/>
</dbReference>
<dbReference type="RefSeq" id="WP_165051727.1">
    <property type="nucleotide sequence ID" value="NZ_JAALFE010000015.1"/>
</dbReference>
<keyword evidence="3" id="KW-1185">Reference proteome</keyword>
<dbReference type="InterPro" id="IPR050789">
    <property type="entry name" value="Diverse_Enzym_Activities"/>
</dbReference>
<accession>A0A6M1UAS9</accession>
<proteinExistence type="predicted"/>
<name>A0A6M1UAS9_9RHOB</name>